<dbReference type="EMBL" id="JBAHYK010000109">
    <property type="protein sequence ID" value="KAL0578269.1"/>
    <property type="molecule type" value="Genomic_DNA"/>
</dbReference>
<sequence>MTEKPDVKMAELGIPVDDVTNALARYPNFMSALLSLRKLGSPPLGVDHSGGTDKAALVCAILLSLAAQVKERQLKTHLIAMHWLSVFGRWTEFVLRNVILAQERPDNEAALENFERSVASLGVLLRFSEEDTVLVKGASPHLQSLAVQAWYLLLNLGHPIWQTWSAMLWDLRRTDTGPPLPSHSTVLVPYRNDIERGQILIKHLNLLINDITSRRTKEFDALHMFLMQLTTTKTQTALEHNPMLSSPDVALALRAMTQLVTILLLTKRGSIREETVDKNAYCTAHDLVLMALDFIIRSIHRQSQIRQVLEDDILTSIMHTNPRYFAFDESDHAQPVQKISHFSSMVINQIATFLVYPTVLRQFIRSSRKVEVNVDSITEMGARELTTAWENAIGKASSLHKFHQKVRKGETLCSNDAIPKRATRLDIYDALAVSQ</sequence>
<keyword evidence="2" id="KW-1185">Reference proteome</keyword>
<dbReference type="Proteomes" id="UP001465976">
    <property type="component" value="Unassembled WGS sequence"/>
</dbReference>
<comment type="caution">
    <text evidence="1">The sequence shown here is derived from an EMBL/GenBank/DDBJ whole genome shotgun (WGS) entry which is preliminary data.</text>
</comment>
<organism evidence="1 2">
    <name type="scientific">Marasmius crinis-equi</name>
    <dbReference type="NCBI Taxonomy" id="585013"/>
    <lineage>
        <taxon>Eukaryota</taxon>
        <taxon>Fungi</taxon>
        <taxon>Dikarya</taxon>
        <taxon>Basidiomycota</taxon>
        <taxon>Agaricomycotina</taxon>
        <taxon>Agaricomycetes</taxon>
        <taxon>Agaricomycetidae</taxon>
        <taxon>Agaricales</taxon>
        <taxon>Marasmiineae</taxon>
        <taxon>Marasmiaceae</taxon>
        <taxon>Marasmius</taxon>
    </lineage>
</organism>
<gene>
    <name evidence="1" type="ORF">V5O48_003713</name>
</gene>
<protein>
    <submittedName>
        <fullName evidence="1">Uncharacterized protein</fullName>
    </submittedName>
</protein>
<evidence type="ECO:0000313" key="1">
    <source>
        <dbReference type="EMBL" id="KAL0578269.1"/>
    </source>
</evidence>
<reference evidence="1 2" key="1">
    <citation type="submission" date="2024-02" db="EMBL/GenBank/DDBJ databases">
        <title>A draft genome for the cacao thread blight pathogen Marasmius crinis-equi.</title>
        <authorList>
            <person name="Cohen S.P."/>
            <person name="Baruah I.K."/>
            <person name="Amoako-Attah I."/>
            <person name="Bukari Y."/>
            <person name="Meinhardt L.W."/>
            <person name="Bailey B.A."/>
        </authorList>
    </citation>
    <scope>NUCLEOTIDE SEQUENCE [LARGE SCALE GENOMIC DNA]</scope>
    <source>
        <strain evidence="1 2">GH-76</strain>
    </source>
</reference>
<name>A0ABR3FS48_9AGAR</name>
<proteinExistence type="predicted"/>
<accession>A0ABR3FS48</accession>
<evidence type="ECO:0000313" key="2">
    <source>
        <dbReference type="Proteomes" id="UP001465976"/>
    </source>
</evidence>